<keyword evidence="5" id="KW-1185">Reference proteome</keyword>
<dbReference type="Pfam" id="PF04773">
    <property type="entry name" value="FecR"/>
    <property type="match status" value="1"/>
</dbReference>
<gene>
    <name evidence="4" type="ORF">A3860_30045</name>
</gene>
<evidence type="ECO:0000256" key="1">
    <source>
        <dbReference type="SAM" id="Phobius"/>
    </source>
</evidence>
<dbReference type="RefSeq" id="WP_081150002.1">
    <property type="nucleotide sequence ID" value="NZ_LVYD01000054.1"/>
</dbReference>
<dbReference type="STRING" id="1703345.A3860_30045"/>
<keyword evidence="1" id="KW-1133">Transmembrane helix</keyword>
<organism evidence="4 5">
    <name type="scientific">Niastella vici</name>
    <dbReference type="NCBI Taxonomy" id="1703345"/>
    <lineage>
        <taxon>Bacteria</taxon>
        <taxon>Pseudomonadati</taxon>
        <taxon>Bacteroidota</taxon>
        <taxon>Chitinophagia</taxon>
        <taxon>Chitinophagales</taxon>
        <taxon>Chitinophagaceae</taxon>
        <taxon>Niastella</taxon>
    </lineage>
</organism>
<evidence type="ECO:0000259" key="3">
    <source>
        <dbReference type="Pfam" id="PF16344"/>
    </source>
</evidence>
<dbReference type="InterPro" id="IPR006860">
    <property type="entry name" value="FecR"/>
</dbReference>
<protein>
    <recommendedName>
        <fullName evidence="6">Iron dicitrate transport regulator FecR</fullName>
    </recommendedName>
</protein>
<dbReference type="AlphaFoldDB" id="A0A1V9FU91"/>
<dbReference type="EMBL" id="LVYD01000054">
    <property type="protein sequence ID" value="OQP61939.1"/>
    <property type="molecule type" value="Genomic_DNA"/>
</dbReference>
<comment type="caution">
    <text evidence="4">The sequence shown here is derived from an EMBL/GenBank/DDBJ whole genome shotgun (WGS) entry which is preliminary data.</text>
</comment>
<evidence type="ECO:0000313" key="4">
    <source>
        <dbReference type="EMBL" id="OQP61939.1"/>
    </source>
</evidence>
<evidence type="ECO:0000313" key="5">
    <source>
        <dbReference type="Proteomes" id="UP000192796"/>
    </source>
</evidence>
<evidence type="ECO:0008006" key="6">
    <source>
        <dbReference type="Google" id="ProtNLM"/>
    </source>
</evidence>
<dbReference type="Proteomes" id="UP000192796">
    <property type="component" value="Unassembled WGS sequence"/>
</dbReference>
<dbReference type="PANTHER" id="PTHR30273:SF2">
    <property type="entry name" value="PROTEIN FECR"/>
    <property type="match status" value="1"/>
</dbReference>
<dbReference type="InterPro" id="IPR032508">
    <property type="entry name" value="FecR_C"/>
</dbReference>
<dbReference type="FunFam" id="2.60.120.1440:FF:000001">
    <property type="entry name" value="Putative anti-sigma factor"/>
    <property type="match status" value="1"/>
</dbReference>
<reference evidence="4 5" key="1">
    <citation type="submission" date="2016-03" db="EMBL/GenBank/DDBJ databases">
        <title>Niastella vici sp. nov., isolated from farmland soil.</title>
        <authorList>
            <person name="Chen L."/>
            <person name="Wang D."/>
            <person name="Yang S."/>
            <person name="Wang G."/>
        </authorList>
    </citation>
    <scope>NUCLEOTIDE SEQUENCE [LARGE SCALE GENOMIC DNA]</scope>
    <source>
        <strain evidence="4 5">DJ57</strain>
    </source>
</reference>
<dbReference type="PANTHER" id="PTHR30273">
    <property type="entry name" value="PERIPLASMIC SIGNAL SENSOR AND SIGMA FACTOR ACTIVATOR FECR-RELATED"/>
    <property type="match status" value="1"/>
</dbReference>
<name>A0A1V9FU91_9BACT</name>
<dbReference type="Gene3D" id="2.60.120.1440">
    <property type="match status" value="1"/>
</dbReference>
<feature type="domain" description="Protein FecR C-terminal" evidence="3">
    <location>
        <begin position="336"/>
        <end position="402"/>
    </location>
</feature>
<dbReference type="InterPro" id="IPR012373">
    <property type="entry name" value="Ferrdict_sens_TM"/>
</dbReference>
<feature type="transmembrane region" description="Helical" evidence="1">
    <location>
        <begin position="90"/>
        <end position="114"/>
    </location>
</feature>
<dbReference type="GO" id="GO:0016989">
    <property type="term" value="F:sigma factor antagonist activity"/>
    <property type="evidence" value="ECO:0007669"/>
    <property type="project" value="TreeGrafter"/>
</dbReference>
<dbReference type="Gene3D" id="3.55.50.30">
    <property type="match status" value="1"/>
</dbReference>
<keyword evidence="1" id="KW-0472">Membrane</keyword>
<feature type="domain" description="FecR protein" evidence="2">
    <location>
        <begin position="195"/>
        <end position="293"/>
    </location>
</feature>
<evidence type="ECO:0000259" key="2">
    <source>
        <dbReference type="Pfam" id="PF04773"/>
    </source>
</evidence>
<sequence length="404" mass="44765">MIAMPISNDRVMYLLQQYSRGISSAAEEQELFHWMASAKDTSILKEHIASLLIETQDASAYTGVNWEQLYGKLLENAGDLSSRAAPVRRLFTLTRVAAAILIIALSASIVYYFIHQKPKKDLPVAVQQKALPVKDLAPGDNKATLQLGDGSVMVLDSANTGEITRQDNTAIIKTEDGAIAYTGTGSQSAIFYNILSTPRGGQYHVTLPDGTGVWLNAASSLRYPTAFKGKTRDVELTGEAYFEVAKAYDKKERLPFIVHVKQMQVEVLGTHFNIMAYDNEKTLNTTLLEGKVKVYKGNKSSLLSPGQEIQLSDQGEFRMIPNADVDLAVAWKNGYTSFKNMDITGIMRQIERWYNVDVEYDGVMPHRTFSGEVPRSAGLSQLLQILQASNISFSIEGRKIKVRP</sequence>
<dbReference type="OrthoDB" id="1452822at2"/>
<keyword evidence="1" id="KW-0812">Transmembrane</keyword>
<proteinExistence type="predicted"/>
<accession>A0A1V9FU91</accession>
<dbReference type="Pfam" id="PF16344">
    <property type="entry name" value="FecR_C"/>
    <property type="match status" value="1"/>
</dbReference>